<dbReference type="EMBL" id="JAAAHW010003220">
    <property type="protein sequence ID" value="KAF9986598.1"/>
    <property type="molecule type" value="Genomic_DNA"/>
</dbReference>
<keyword evidence="2" id="KW-1185">Reference proteome</keyword>
<sequence length="112" mass="12691">MKRHLRQDSSHEATQQCMPIKSLVVVHRQKCFSTHLPFPKEHDRWNNTSLPTRTSTLQGEVAADEEIAFEGEIPAVLIGAKEFHTGDNTRELIADEDLIAADTEEVIEEVVR</sequence>
<proteinExistence type="predicted"/>
<name>A0A9P6MAX5_9FUNG</name>
<comment type="caution">
    <text evidence="1">The sequence shown here is derived from an EMBL/GenBank/DDBJ whole genome shotgun (WGS) entry which is preliminary data.</text>
</comment>
<organism evidence="1 2">
    <name type="scientific">Modicella reniformis</name>
    <dbReference type="NCBI Taxonomy" id="1440133"/>
    <lineage>
        <taxon>Eukaryota</taxon>
        <taxon>Fungi</taxon>
        <taxon>Fungi incertae sedis</taxon>
        <taxon>Mucoromycota</taxon>
        <taxon>Mortierellomycotina</taxon>
        <taxon>Mortierellomycetes</taxon>
        <taxon>Mortierellales</taxon>
        <taxon>Mortierellaceae</taxon>
        <taxon>Modicella</taxon>
    </lineage>
</organism>
<protein>
    <submittedName>
        <fullName evidence="1">Uncharacterized protein</fullName>
    </submittedName>
</protein>
<evidence type="ECO:0000313" key="2">
    <source>
        <dbReference type="Proteomes" id="UP000749646"/>
    </source>
</evidence>
<reference evidence="1" key="1">
    <citation type="journal article" date="2020" name="Fungal Divers.">
        <title>Resolving the Mortierellaceae phylogeny through synthesis of multi-gene phylogenetics and phylogenomics.</title>
        <authorList>
            <person name="Vandepol N."/>
            <person name="Liber J."/>
            <person name="Desiro A."/>
            <person name="Na H."/>
            <person name="Kennedy M."/>
            <person name="Barry K."/>
            <person name="Grigoriev I.V."/>
            <person name="Miller A.N."/>
            <person name="O'Donnell K."/>
            <person name="Stajich J.E."/>
            <person name="Bonito G."/>
        </authorList>
    </citation>
    <scope>NUCLEOTIDE SEQUENCE</scope>
    <source>
        <strain evidence="1">MES-2147</strain>
    </source>
</reference>
<accession>A0A9P6MAX5</accession>
<evidence type="ECO:0000313" key="1">
    <source>
        <dbReference type="EMBL" id="KAF9986598.1"/>
    </source>
</evidence>
<dbReference type="AlphaFoldDB" id="A0A9P6MAX5"/>
<gene>
    <name evidence="1" type="ORF">BGZ65_006956</name>
</gene>
<dbReference type="Proteomes" id="UP000749646">
    <property type="component" value="Unassembled WGS sequence"/>
</dbReference>